<evidence type="ECO:0000259" key="6">
    <source>
        <dbReference type="PROSITE" id="PS51005"/>
    </source>
</evidence>
<dbReference type="PANTHER" id="PTHR31719:SF212">
    <property type="entry name" value="NAC DOMAIN-CONTAINING PROTEIN 72-LIKE"/>
    <property type="match status" value="1"/>
</dbReference>
<dbReference type="Pfam" id="PF02365">
    <property type="entry name" value="NAM"/>
    <property type="match status" value="1"/>
</dbReference>
<evidence type="ECO:0000256" key="5">
    <source>
        <dbReference type="SAM" id="MobiDB-lite"/>
    </source>
</evidence>
<evidence type="ECO:0000313" key="8">
    <source>
        <dbReference type="Proteomes" id="UP001311915"/>
    </source>
</evidence>
<dbReference type="PROSITE" id="PS51005">
    <property type="entry name" value="NAC"/>
    <property type="match status" value="1"/>
</dbReference>
<feature type="region of interest" description="Disordered" evidence="5">
    <location>
        <begin position="124"/>
        <end position="148"/>
    </location>
</feature>
<evidence type="ECO:0000256" key="3">
    <source>
        <dbReference type="ARBA" id="ARBA00023163"/>
    </source>
</evidence>
<dbReference type="Proteomes" id="UP001311915">
    <property type="component" value="Unassembled WGS sequence"/>
</dbReference>
<accession>A0AAV9MK07</accession>
<feature type="region of interest" description="Disordered" evidence="5">
    <location>
        <begin position="209"/>
        <end position="240"/>
    </location>
</feature>
<protein>
    <recommendedName>
        <fullName evidence="6">NAC domain-containing protein</fullName>
    </recommendedName>
</protein>
<keyword evidence="3" id="KW-0804">Transcription</keyword>
<dbReference type="AlphaFoldDB" id="A0AAV9MK07"/>
<dbReference type="PANTHER" id="PTHR31719">
    <property type="entry name" value="NAC TRANSCRIPTION FACTOR 56"/>
    <property type="match status" value="1"/>
</dbReference>
<organism evidence="7 8">
    <name type="scientific">Solanum pinnatisectum</name>
    <name type="common">tansyleaf nightshade</name>
    <dbReference type="NCBI Taxonomy" id="50273"/>
    <lineage>
        <taxon>Eukaryota</taxon>
        <taxon>Viridiplantae</taxon>
        <taxon>Streptophyta</taxon>
        <taxon>Embryophyta</taxon>
        <taxon>Tracheophyta</taxon>
        <taxon>Spermatophyta</taxon>
        <taxon>Magnoliopsida</taxon>
        <taxon>eudicotyledons</taxon>
        <taxon>Gunneridae</taxon>
        <taxon>Pentapetalae</taxon>
        <taxon>asterids</taxon>
        <taxon>lamiids</taxon>
        <taxon>Solanales</taxon>
        <taxon>Solanaceae</taxon>
        <taxon>Solanoideae</taxon>
        <taxon>Solaneae</taxon>
        <taxon>Solanum</taxon>
    </lineage>
</organism>
<dbReference type="GO" id="GO:0006355">
    <property type="term" value="P:regulation of DNA-templated transcription"/>
    <property type="evidence" value="ECO:0007669"/>
    <property type="project" value="InterPro"/>
</dbReference>
<evidence type="ECO:0000256" key="2">
    <source>
        <dbReference type="ARBA" id="ARBA00023125"/>
    </source>
</evidence>
<keyword evidence="1" id="KW-0805">Transcription regulation</keyword>
<dbReference type="GO" id="GO:0003677">
    <property type="term" value="F:DNA binding"/>
    <property type="evidence" value="ECO:0007669"/>
    <property type="project" value="UniProtKB-KW"/>
</dbReference>
<proteinExistence type="predicted"/>
<evidence type="ECO:0000256" key="4">
    <source>
        <dbReference type="ARBA" id="ARBA00023242"/>
    </source>
</evidence>
<evidence type="ECO:0000256" key="1">
    <source>
        <dbReference type="ARBA" id="ARBA00023015"/>
    </source>
</evidence>
<sequence>MYLKLKGSNGYIPLGIFTDLDIYQYEPHELSVYFSCQGLLKNIGMDIYFFTLPKKKFGNGNKLERNLQSAEKGHWKSTQTRKDIVKNNNTIGTKKSLVYFESSPNNSKGKKTSRLMSDYRFPTNSPLLINEKNDNENDDDNDQIFNHSSWSDEHSSLQQYQSLINSTDNCIHFNHATKFFHGYDLNICPYLNYDNFTYIGDEKIGDTSNSNIVDSQDDQRPSTDNQDYDHKKLKMKKIKR</sequence>
<dbReference type="Gene3D" id="2.170.150.80">
    <property type="entry name" value="NAC domain"/>
    <property type="match status" value="1"/>
</dbReference>
<feature type="domain" description="NAC" evidence="6">
    <location>
        <begin position="1"/>
        <end position="147"/>
    </location>
</feature>
<evidence type="ECO:0000313" key="7">
    <source>
        <dbReference type="EMBL" id="KAK4737329.1"/>
    </source>
</evidence>
<gene>
    <name evidence="7" type="ORF">R3W88_001026</name>
</gene>
<dbReference type="SUPFAM" id="SSF101941">
    <property type="entry name" value="NAC domain"/>
    <property type="match status" value="1"/>
</dbReference>
<keyword evidence="8" id="KW-1185">Reference proteome</keyword>
<dbReference type="EMBL" id="JAWPEI010000001">
    <property type="protein sequence ID" value="KAK4737329.1"/>
    <property type="molecule type" value="Genomic_DNA"/>
</dbReference>
<name>A0AAV9MK07_9SOLN</name>
<comment type="caution">
    <text evidence="7">The sequence shown here is derived from an EMBL/GenBank/DDBJ whole genome shotgun (WGS) entry which is preliminary data.</text>
</comment>
<dbReference type="InterPro" id="IPR003441">
    <property type="entry name" value="NAC-dom"/>
</dbReference>
<feature type="compositionally biased region" description="Basic residues" evidence="5">
    <location>
        <begin position="231"/>
        <end position="240"/>
    </location>
</feature>
<dbReference type="InterPro" id="IPR036093">
    <property type="entry name" value="NAC_dom_sf"/>
</dbReference>
<keyword evidence="4" id="KW-0539">Nucleus</keyword>
<reference evidence="7 8" key="1">
    <citation type="submission" date="2023-10" db="EMBL/GenBank/DDBJ databases">
        <title>Genome-Wide Identification Analysis in wild type Solanum Pinnatisectum Reveals Some Genes Defensing Phytophthora Infestans.</title>
        <authorList>
            <person name="Sun C."/>
        </authorList>
    </citation>
    <scope>NUCLEOTIDE SEQUENCE [LARGE SCALE GENOMIC DNA]</scope>
    <source>
        <strain evidence="7">LQN</strain>
        <tissue evidence="7">Leaf</tissue>
    </source>
</reference>
<keyword evidence="2" id="KW-0238">DNA-binding</keyword>